<accession>A0A166ACI4</accession>
<feature type="compositionally biased region" description="Pro residues" evidence="1">
    <location>
        <begin position="52"/>
        <end position="61"/>
    </location>
</feature>
<dbReference type="InParanoid" id="A0A166ACI4"/>
<feature type="compositionally biased region" description="Basic residues" evidence="1">
    <location>
        <begin position="26"/>
        <end position="36"/>
    </location>
</feature>
<keyword evidence="3" id="KW-1185">Reference proteome</keyword>
<gene>
    <name evidence="2" type="ORF">EXIGLDRAFT_114865</name>
</gene>
<feature type="compositionally biased region" description="Low complexity" evidence="1">
    <location>
        <begin position="1"/>
        <end position="14"/>
    </location>
</feature>
<organism evidence="2 3">
    <name type="scientific">Exidia glandulosa HHB12029</name>
    <dbReference type="NCBI Taxonomy" id="1314781"/>
    <lineage>
        <taxon>Eukaryota</taxon>
        <taxon>Fungi</taxon>
        <taxon>Dikarya</taxon>
        <taxon>Basidiomycota</taxon>
        <taxon>Agaricomycotina</taxon>
        <taxon>Agaricomycetes</taxon>
        <taxon>Auriculariales</taxon>
        <taxon>Exidiaceae</taxon>
        <taxon>Exidia</taxon>
    </lineage>
</organism>
<sequence length="117" mass="12743">MSKTPKPVHAAKPAAHPKPPASHPKLVTKKPSKGHFVHGSTSTTLKTKRPVSPKPANPAPSRPLDISIVMEKYFGVSVSVYVDLFSIIRTGRATESIREAEAAEQQGEQRRMGLRPQ</sequence>
<evidence type="ECO:0000313" key="2">
    <source>
        <dbReference type="EMBL" id="KZV90629.1"/>
    </source>
</evidence>
<feature type="compositionally biased region" description="Basic and acidic residues" evidence="1">
    <location>
        <begin position="95"/>
        <end position="111"/>
    </location>
</feature>
<evidence type="ECO:0000256" key="1">
    <source>
        <dbReference type="SAM" id="MobiDB-lite"/>
    </source>
</evidence>
<feature type="region of interest" description="Disordered" evidence="1">
    <location>
        <begin position="1"/>
        <end position="64"/>
    </location>
</feature>
<protein>
    <submittedName>
        <fullName evidence="2">Uncharacterized protein</fullName>
    </submittedName>
</protein>
<evidence type="ECO:0000313" key="3">
    <source>
        <dbReference type="Proteomes" id="UP000077266"/>
    </source>
</evidence>
<dbReference type="EMBL" id="KV426044">
    <property type="protein sequence ID" value="KZV90629.1"/>
    <property type="molecule type" value="Genomic_DNA"/>
</dbReference>
<proteinExistence type="predicted"/>
<reference evidence="2 3" key="1">
    <citation type="journal article" date="2016" name="Mol. Biol. Evol.">
        <title>Comparative Genomics of Early-Diverging Mushroom-Forming Fungi Provides Insights into the Origins of Lignocellulose Decay Capabilities.</title>
        <authorList>
            <person name="Nagy L.G."/>
            <person name="Riley R."/>
            <person name="Tritt A."/>
            <person name="Adam C."/>
            <person name="Daum C."/>
            <person name="Floudas D."/>
            <person name="Sun H."/>
            <person name="Yadav J.S."/>
            <person name="Pangilinan J."/>
            <person name="Larsson K.H."/>
            <person name="Matsuura K."/>
            <person name="Barry K."/>
            <person name="Labutti K."/>
            <person name="Kuo R."/>
            <person name="Ohm R.A."/>
            <person name="Bhattacharya S.S."/>
            <person name="Shirouzu T."/>
            <person name="Yoshinaga Y."/>
            <person name="Martin F.M."/>
            <person name="Grigoriev I.V."/>
            <person name="Hibbett D.S."/>
        </authorList>
    </citation>
    <scope>NUCLEOTIDE SEQUENCE [LARGE SCALE GENOMIC DNA]</scope>
    <source>
        <strain evidence="2 3">HHB12029</strain>
    </source>
</reference>
<dbReference type="AlphaFoldDB" id="A0A166ACI4"/>
<name>A0A166ACI4_EXIGL</name>
<feature type="region of interest" description="Disordered" evidence="1">
    <location>
        <begin position="93"/>
        <end position="117"/>
    </location>
</feature>
<dbReference type="Proteomes" id="UP000077266">
    <property type="component" value="Unassembled WGS sequence"/>
</dbReference>